<reference evidence="9 10" key="1">
    <citation type="journal article" date="2007" name="Science">
        <title>Sea anemone genome reveals ancestral eumetazoan gene repertoire and genomic organization.</title>
        <authorList>
            <person name="Putnam N.H."/>
            <person name="Srivastava M."/>
            <person name="Hellsten U."/>
            <person name="Dirks B."/>
            <person name="Chapman J."/>
            <person name="Salamov A."/>
            <person name="Terry A."/>
            <person name="Shapiro H."/>
            <person name="Lindquist E."/>
            <person name="Kapitonov V.V."/>
            <person name="Jurka J."/>
            <person name="Genikhovich G."/>
            <person name="Grigoriev I.V."/>
            <person name="Lucas S.M."/>
            <person name="Steele R.E."/>
            <person name="Finnerty J.R."/>
            <person name="Technau U."/>
            <person name="Martindale M.Q."/>
            <person name="Rokhsar D.S."/>
        </authorList>
    </citation>
    <scope>NUCLEOTIDE SEQUENCE [LARGE SCALE GENOMIC DNA]</scope>
    <source>
        <strain evidence="10">CH2 X CH6</strain>
    </source>
</reference>
<dbReference type="Proteomes" id="UP000001593">
    <property type="component" value="Unassembled WGS sequence"/>
</dbReference>
<dbReference type="InterPro" id="IPR003607">
    <property type="entry name" value="HD/PDEase_dom"/>
</dbReference>
<dbReference type="STRING" id="45351.A7S0H3"/>
<evidence type="ECO:0000256" key="6">
    <source>
        <dbReference type="PIRSR" id="PIRSR623088-2"/>
    </source>
</evidence>
<dbReference type="PhylomeDB" id="A7S0H3"/>
<evidence type="ECO:0000256" key="7">
    <source>
        <dbReference type="PIRSR" id="PIRSR623088-3"/>
    </source>
</evidence>
<feature type="binding site" evidence="6">
    <location>
        <begin position="18"/>
        <end position="22"/>
    </location>
    <ligand>
        <name>AMP</name>
        <dbReference type="ChEBI" id="CHEBI:456215"/>
    </ligand>
</feature>
<dbReference type="InterPro" id="IPR023174">
    <property type="entry name" value="PDEase_CS"/>
</dbReference>
<name>A7S0H3_NEMVE</name>
<dbReference type="PROSITE" id="PS51845">
    <property type="entry name" value="PDEASE_I_2"/>
    <property type="match status" value="1"/>
</dbReference>
<dbReference type="GO" id="GO:0046872">
    <property type="term" value="F:metal ion binding"/>
    <property type="evidence" value="ECO:0007669"/>
    <property type="project" value="UniProtKB-KW"/>
</dbReference>
<feature type="binding site" evidence="6">
    <location>
        <position position="169"/>
    </location>
    <ligand>
        <name>AMP</name>
        <dbReference type="ChEBI" id="CHEBI:456215"/>
    </ligand>
</feature>
<dbReference type="OMA" id="RAHWIEM"/>
<evidence type="ECO:0000256" key="3">
    <source>
        <dbReference type="ARBA" id="ARBA00022723"/>
    </source>
</evidence>
<dbReference type="InParanoid" id="A7S0H3"/>
<dbReference type="Pfam" id="PF00233">
    <property type="entry name" value="PDEase_I"/>
    <property type="match status" value="1"/>
</dbReference>
<dbReference type="FunFam" id="1.10.1300.10:FF:000003">
    <property type="entry name" value="Phosphodiesterase"/>
    <property type="match status" value="1"/>
</dbReference>
<feature type="binding site" evidence="6">
    <location>
        <position position="59"/>
    </location>
    <ligand>
        <name>AMP</name>
        <dbReference type="ChEBI" id="CHEBI:456215"/>
    </ligand>
</feature>
<dbReference type="SUPFAM" id="SSF109604">
    <property type="entry name" value="HD-domain/PDEase-like"/>
    <property type="match status" value="1"/>
</dbReference>
<dbReference type="PRINTS" id="PR00387">
    <property type="entry name" value="PDIESTERASE1"/>
</dbReference>
<dbReference type="PANTHER" id="PTHR11347">
    <property type="entry name" value="CYCLIC NUCLEOTIDE PHOSPHODIESTERASE"/>
    <property type="match status" value="1"/>
</dbReference>
<evidence type="ECO:0000256" key="2">
    <source>
        <dbReference type="ARBA" id="ARBA00022535"/>
    </source>
</evidence>
<accession>A7S0H3</accession>
<dbReference type="PROSITE" id="PS00126">
    <property type="entry name" value="PDEASE_I_1"/>
    <property type="match status" value="1"/>
</dbReference>
<keyword evidence="2" id="KW-0140">cGMP</keyword>
<dbReference type="InterPro" id="IPR036971">
    <property type="entry name" value="PDEase_catalytic_dom_sf"/>
</dbReference>
<evidence type="ECO:0000259" key="8">
    <source>
        <dbReference type="PROSITE" id="PS51845"/>
    </source>
</evidence>
<feature type="binding site" evidence="7">
    <location>
        <position position="58"/>
    </location>
    <ligand>
        <name>Zn(2+)</name>
        <dbReference type="ChEBI" id="CHEBI:29105"/>
        <label>1</label>
    </ligand>
</feature>
<dbReference type="SMART" id="SM00471">
    <property type="entry name" value="HDc"/>
    <property type="match status" value="1"/>
</dbReference>
<dbReference type="AlphaFoldDB" id="A7S0H3"/>
<feature type="binding site" evidence="6">
    <location>
        <position position="222"/>
    </location>
    <ligand>
        <name>AMP</name>
        <dbReference type="ChEBI" id="CHEBI:456215"/>
    </ligand>
</feature>
<dbReference type="GO" id="GO:0004114">
    <property type="term" value="F:3',5'-cyclic-nucleotide phosphodiesterase activity"/>
    <property type="evidence" value="ECO:0007669"/>
    <property type="project" value="InterPro"/>
</dbReference>
<comment type="similarity">
    <text evidence="1">Belongs to the cyclic nucleotide phosphodiesterase family.</text>
</comment>
<dbReference type="InterPro" id="IPR002073">
    <property type="entry name" value="PDEase_catalytic_dom"/>
</dbReference>
<dbReference type="CDD" id="cd00077">
    <property type="entry name" value="HDc"/>
    <property type="match status" value="1"/>
</dbReference>
<feature type="domain" description="PDEase" evidence="8">
    <location>
        <begin position="1"/>
        <end position="264"/>
    </location>
</feature>
<keyword evidence="3 7" id="KW-0479">Metal-binding</keyword>
<dbReference type="Gene3D" id="1.10.1300.10">
    <property type="entry name" value="3'5'-cyclic nucleotide phosphodiesterase, catalytic domain"/>
    <property type="match status" value="1"/>
</dbReference>
<dbReference type="eggNOG" id="KOG3689">
    <property type="taxonomic scope" value="Eukaryota"/>
</dbReference>
<dbReference type="HOGENOM" id="CLU_005940_6_1_1"/>
<sequence length="264" mass="30710">MCRWLLSVKKNYRPVKYHNWRHAFNVAQSMFTIMKTGSLCKYFSDLEVFALIVACLCHDLDHRGTNNAFQTKTDSPLAALYSTSTMEHHHFDHCIMILNGEGNNIFSEMSPEEYRDTIKILEHAILSTDLALYFKKRGTFQEILAEPNVDWSADNNRELLRAMMMTACDVAAITKPWEIQRVVAEMVASEFFDQGDLEKEKLNAEPIPMMDRRKKNELPSMQVGFIDFICLPIYELFYKLEPSLKPLLDGCQSNRRHWQELGEK</sequence>
<keyword evidence="4" id="KW-0378">Hydrolase</keyword>
<protein>
    <recommendedName>
        <fullName evidence="8">PDEase domain-containing protein</fullName>
    </recommendedName>
</protein>
<proteinExistence type="inferred from homology"/>
<evidence type="ECO:0000313" key="10">
    <source>
        <dbReference type="Proteomes" id="UP000001593"/>
    </source>
</evidence>
<feature type="active site" description="Proton donor" evidence="5">
    <location>
        <position position="18"/>
    </location>
</feature>
<evidence type="ECO:0000313" key="9">
    <source>
        <dbReference type="EMBL" id="EDO42681.1"/>
    </source>
</evidence>
<feature type="binding site" evidence="7">
    <location>
        <position position="22"/>
    </location>
    <ligand>
        <name>Zn(2+)</name>
        <dbReference type="ChEBI" id="CHEBI:29105"/>
        <label>1</label>
    </ligand>
</feature>
<evidence type="ECO:0000256" key="5">
    <source>
        <dbReference type="PIRSR" id="PIRSR623088-1"/>
    </source>
</evidence>
<dbReference type="EMBL" id="DS469561">
    <property type="protein sequence ID" value="EDO42681.1"/>
    <property type="molecule type" value="Genomic_DNA"/>
</dbReference>
<evidence type="ECO:0000256" key="4">
    <source>
        <dbReference type="ARBA" id="ARBA00022801"/>
    </source>
</evidence>
<evidence type="ECO:0000256" key="1">
    <source>
        <dbReference type="ARBA" id="ARBA00007648"/>
    </source>
</evidence>
<organism evidence="9 10">
    <name type="scientific">Nematostella vectensis</name>
    <name type="common">Starlet sea anemone</name>
    <dbReference type="NCBI Taxonomy" id="45351"/>
    <lineage>
        <taxon>Eukaryota</taxon>
        <taxon>Metazoa</taxon>
        <taxon>Cnidaria</taxon>
        <taxon>Anthozoa</taxon>
        <taxon>Hexacorallia</taxon>
        <taxon>Actiniaria</taxon>
        <taxon>Edwardsiidae</taxon>
        <taxon>Nematostella</taxon>
    </lineage>
</organism>
<feature type="non-terminal residue" evidence="9">
    <location>
        <position position="264"/>
    </location>
</feature>
<keyword evidence="10" id="KW-1185">Reference proteome</keyword>
<dbReference type="GO" id="GO:0007165">
    <property type="term" value="P:signal transduction"/>
    <property type="evidence" value="ECO:0007669"/>
    <property type="project" value="InterPro"/>
</dbReference>
<gene>
    <name evidence="9" type="ORF">NEMVEDRAFT_v1g164927</name>
</gene>
<feature type="binding site" evidence="7">
    <location>
        <position position="59"/>
    </location>
    <ligand>
        <name>Zn(2+)</name>
        <dbReference type="ChEBI" id="CHEBI:29105"/>
        <label>1</label>
    </ligand>
</feature>
<feature type="binding site" evidence="7">
    <location>
        <position position="169"/>
    </location>
    <ligand>
        <name>Zn(2+)</name>
        <dbReference type="ChEBI" id="CHEBI:29105"/>
        <label>1</label>
    </ligand>
</feature>
<dbReference type="InterPro" id="IPR023088">
    <property type="entry name" value="PDEase"/>
</dbReference>
<dbReference type="KEGG" id="nve:5514591"/>
<feature type="binding site" evidence="7">
    <location>
        <position position="59"/>
    </location>
    <ligand>
        <name>Zn(2+)</name>
        <dbReference type="ChEBI" id="CHEBI:29105"/>
        <label>2</label>
    </ligand>
</feature>